<evidence type="ECO:0000256" key="5">
    <source>
        <dbReference type="ARBA" id="ARBA00022723"/>
    </source>
</evidence>
<dbReference type="PRINTS" id="PR00605">
    <property type="entry name" value="CYTCHROMECIC"/>
</dbReference>
<dbReference type="PROSITE" id="PS51007">
    <property type="entry name" value="CYTC"/>
    <property type="match status" value="1"/>
</dbReference>
<gene>
    <name evidence="11" type="ORF">ISF26_00785</name>
</gene>
<dbReference type="Gene3D" id="1.10.760.10">
    <property type="entry name" value="Cytochrome c-like domain"/>
    <property type="match status" value="1"/>
</dbReference>
<proteinExistence type="inferred from homology"/>
<keyword evidence="7 9" id="KW-0408">Iron</keyword>
<evidence type="ECO:0000256" key="7">
    <source>
        <dbReference type="ARBA" id="ARBA00023004"/>
    </source>
</evidence>
<keyword evidence="4 9" id="KW-0349">Heme</keyword>
<keyword evidence="5 9" id="KW-0479">Metal-binding</keyword>
<evidence type="ECO:0000256" key="9">
    <source>
        <dbReference type="PROSITE-ProRule" id="PRU00433"/>
    </source>
</evidence>
<dbReference type="EMBL" id="CP063845">
    <property type="protein sequence ID" value="UFP94818.1"/>
    <property type="molecule type" value="Genomic_DNA"/>
</dbReference>
<keyword evidence="6" id="KW-0249">Electron transport</keyword>
<comment type="subcellular location">
    <subcellularLocation>
        <location evidence="1">Cellular thylakoid lumen</location>
    </subcellularLocation>
</comment>
<dbReference type="InterPro" id="IPR009056">
    <property type="entry name" value="Cyt_c-like_dom"/>
</dbReference>
<dbReference type="InterPro" id="IPR036909">
    <property type="entry name" value="Cyt_c-like_dom_sf"/>
</dbReference>
<reference evidence="11 12" key="1">
    <citation type="journal article" date="2021" name="Genome Biol. Evol.">
        <title>Complete Genome Sequencing of a Novel Gloeobacter Species from a Waterfall Cave in Mexico.</title>
        <authorList>
            <person name="Saw J.H."/>
            <person name="Cardona T."/>
            <person name="Montejano G."/>
        </authorList>
    </citation>
    <scope>NUCLEOTIDE SEQUENCE [LARGE SCALE GENOMIC DNA]</scope>
    <source>
        <strain evidence="11">MG652769</strain>
    </source>
</reference>
<dbReference type="PANTHER" id="PTHR34688:SF2">
    <property type="entry name" value="CYTOCHROME C6, CHLOROPLASTIC"/>
    <property type="match status" value="1"/>
</dbReference>
<evidence type="ECO:0000256" key="2">
    <source>
        <dbReference type="ARBA" id="ARBA00009650"/>
    </source>
</evidence>
<dbReference type="InterPro" id="IPR023655">
    <property type="entry name" value="Cyt_C6"/>
</dbReference>
<feature type="domain" description="Cytochrome c" evidence="10">
    <location>
        <begin position="26"/>
        <end position="106"/>
    </location>
</feature>
<dbReference type="InterPro" id="IPR008168">
    <property type="entry name" value="Cyt_C_IC"/>
</dbReference>
<evidence type="ECO:0000259" key="10">
    <source>
        <dbReference type="PROSITE" id="PS51007"/>
    </source>
</evidence>
<keyword evidence="3" id="KW-0813">Transport</keyword>
<keyword evidence="12" id="KW-1185">Reference proteome</keyword>
<evidence type="ECO:0000256" key="8">
    <source>
        <dbReference type="ARBA" id="ARBA00023078"/>
    </source>
</evidence>
<evidence type="ECO:0000256" key="6">
    <source>
        <dbReference type="ARBA" id="ARBA00022982"/>
    </source>
</evidence>
<name>A0ABY3PML0_9CYAN</name>
<organism evidence="11 12">
    <name type="scientific">Gloeobacter morelensis MG652769</name>
    <dbReference type="NCBI Taxonomy" id="2781736"/>
    <lineage>
        <taxon>Bacteria</taxon>
        <taxon>Bacillati</taxon>
        <taxon>Cyanobacteriota</taxon>
        <taxon>Cyanophyceae</taxon>
        <taxon>Gloeobacterales</taxon>
        <taxon>Gloeobacteraceae</taxon>
        <taxon>Gloeobacter</taxon>
        <taxon>Gloeobacter morelensis</taxon>
    </lineage>
</organism>
<protein>
    <submittedName>
        <fullName evidence="11">C-type cytochrome</fullName>
    </submittedName>
</protein>
<dbReference type="Pfam" id="PF13442">
    <property type="entry name" value="Cytochrome_CBB3"/>
    <property type="match status" value="1"/>
</dbReference>
<evidence type="ECO:0000256" key="3">
    <source>
        <dbReference type="ARBA" id="ARBA00022448"/>
    </source>
</evidence>
<comment type="similarity">
    <text evidence="2">Belongs to the cytochrome c family. PetJ subfamily.</text>
</comment>
<evidence type="ECO:0000256" key="1">
    <source>
        <dbReference type="ARBA" id="ARBA00004518"/>
    </source>
</evidence>
<accession>A0ABY3PML0</accession>
<evidence type="ECO:0000313" key="12">
    <source>
        <dbReference type="Proteomes" id="UP001054846"/>
    </source>
</evidence>
<dbReference type="RefSeq" id="WP_230841884.1">
    <property type="nucleotide sequence ID" value="NZ_CP063845.1"/>
</dbReference>
<dbReference type="PANTHER" id="PTHR34688">
    <property type="entry name" value="CYTOCHROME C6, CHLOROPLASTIC"/>
    <property type="match status" value="1"/>
</dbReference>
<dbReference type="Proteomes" id="UP001054846">
    <property type="component" value="Chromosome"/>
</dbReference>
<keyword evidence="8" id="KW-0793">Thylakoid</keyword>
<sequence length="112" mass="11926">MRWVWTGVAVGVSVLGAGAILAQTELNQTSGEKIFKANCAACHAGGNNIVEPEKTLKKEALARFGMDSQGAIIKQVTGGKNAMPAFGGELSTEEIRQVASYVLEMADQDWQK</sequence>
<evidence type="ECO:0000256" key="4">
    <source>
        <dbReference type="ARBA" id="ARBA00022617"/>
    </source>
</evidence>
<evidence type="ECO:0000313" key="11">
    <source>
        <dbReference type="EMBL" id="UFP94818.1"/>
    </source>
</evidence>
<dbReference type="SUPFAM" id="SSF46626">
    <property type="entry name" value="Cytochrome c"/>
    <property type="match status" value="1"/>
</dbReference>